<accession>A0A8R1UKC9</accession>
<organism evidence="1 2">
    <name type="scientific">Pristionchus pacificus</name>
    <name type="common">Parasitic nematode worm</name>
    <dbReference type="NCBI Taxonomy" id="54126"/>
    <lineage>
        <taxon>Eukaryota</taxon>
        <taxon>Metazoa</taxon>
        <taxon>Ecdysozoa</taxon>
        <taxon>Nematoda</taxon>
        <taxon>Chromadorea</taxon>
        <taxon>Rhabditida</taxon>
        <taxon>Rhabditina</taxon>
        <taxon>Diplogasteromorpha</taxon>
        <taxon>Diplogasteroidea</taxon>
        <taxon>Neodiplogasteridae</taxon>
        <taxon>Pristionchus</taxon>
    </lineage>
</organism>
<sequence length="72" mass="8097">MSKEKTMNSSVQVRISSIDLLFGDYAFFGLFYYNTWQDGFKKSGACWAQSSTRSTIWCVKKRSRIGPIAGSG</sequence>
<protein>
    <submittedName>
        <fullName evidence="1">Uncharacterized protein</fullName>
    </submittedName>
</protein>
<name>A0A2A6BBI4_PRIPA</name>
<proteinExistence type="predicted"/>
<gene>
    <name evidence="1" type="primary">WBGene00203145</name>
</gene>
<evidence type="ECO:0000313" key="2">
    <source>
        <dbReference type="Proteomes" id="UP000005239"/>
    </source>
</evidence>
<reference evidence="2" key="1">
    <citation type="journal article" date="2008" name="Nat. Genet.">
        <title>The Pristionchus pacificus genome provides a unique perspective on nematode lifestyle and parasitism.</title>
        <authorList>
            <person name="Dieterich C."/>
            <person name="Clifton S.W."/>
            <person name="Schuster L.N."/>
            <person name="Chinwalla A."/>
            <person name="Delehaunty K."/>
            <person name="Dinkelacker I."/>
            <person name="Fulton L."/>
            <person name="Fulton R."/>
            <person name="Godfrey J."/>
            <person name="Minx P."/>
            <person name="Mitreva M."/>
            <person name="Roeseler W."/>
            <person name="Tian H."/>
            <person name="Witte H."/>
            <person name="Yang S.P."/>
            <person name="Wilson R.K."/>
            <person name="Sommer R.J."/>
        </authorList>
    </citation>
    <scope>NUCLEOTIDE SEQUENCE [LARGE SCALE GENOMIC DNA]</scope>
    <source>
        <strain evidence="2">PS312</strain>
    </source>
</reference>
<dbReference type="Proteomes" id="UP000005239">
    <property type="component" value="Unassembled WGS sequence"/>
</dbReference>
<dbReference type="AlphaFoldDB" id="A0A2A6BBI4"/>
<keyword evidence="2" id="KW-1185">Reference proteome</keyword>
<accession>A0A2A6BBI4</accession>
<evidence type="ECO:0000313" key="1">
    <source>
        <dbReference type="EnsemblMetazoa" id="PPA30277.1"/>
    </source>
</evidence>
<dbReference type="EnsemblMetazoa" id="PPA30277.1">
    <property type="protein sequence ID" value="PPA30277.1"/>
    <property type="gene ID" value="WBGene00203145"/>
</dbReference>
<reference evidence="1" key="2">
    <citation type="submission" date="2022-06" db="UniProtKB">
        <authorList>
            <consortium name="EnsemblMetazoa"/>
        </authorList>
    </citation>
    <scope>IDENTIFICATION</scope>
    <source>
        <strain evidence="1">PS312</strain>
    </source>
</reference>